<dbReference type="PROSITE" id="PS50004">
    <property type="entry name" value="C2"/>
    <property type="match status" value="1"/>
</dbReference>
<dbReference type="Gene3D" id="3.40.50.2000">
    <property type="entry name" value="Glycogen Phosphorylase B"/>
    <property type="match status" value="2"/>
</dbReference>
<dbReference type="CDD" id="cd00030">
    <property type="entry name" value="C2"/>
    <property type="match status" value="1"/>
</dbReference>
<evidence type="ECO:0000259" key="1">
    <source>
        <dbReference type="PROSITE" id="PS50004"/>
    </source>
</evidence>
<proteinExistence type="predicted"/>
<dbReference type="Pfam" id="PF00168">
    <property type="entry name" value="C2"/>
    <property type="match status" value="1"/>
</dbReference>
<feature type="domain" description="C2" evidence="1">
    <location>
        <begin position="1"/>
        <end position="109"/>
    </location>
</feature>
<dbReference type="PANTHER" id="PTHR48050">
    <property type="entry name" value="STEROL 3-BETA-GLUCOSYLTRANSFERASE"/>
    <property type="match status" value="1"/>
</dbReference>
<sequence length="615" mass="68488">MSLFTLNIVKANNVPAKDLVSPSDPFVTVTVFVKAEEVATVSTSHVDDTHTPEWREELKFQDASGWDLDATTLKFEIYDYNKFIASHYIGETTVSLRDLLKHPSLSLLMENKRFNFDPVVDNNHPNGPCYLFVEVGSERPAGWPSPSPRTNDTYERHIFMVTRGTRGDVQPFVALARGMAEEFGWLVTICSELPWKSWIKAKTCDVSRGKVEFLPSGGNTEITTNSKIGQMALSSKFDTVQMLMMGFSEAAFFASCTTIVASARRAQVRQPISLVMYGFTLCQVGIATARCLRAPSCGFILQPTCIPSQDSDWHPVQQLTGSRFTDFKTLTEIKQKVELVDKVPNTSLDLQPVEFWNYIRARKQPLLIPMNASTFKRPSDFWDKIITSSFIFLRPPKGSVTNSSLGPELDGFVQKAKADSAKLGIITVSSMPGCRTMILEASRMMVEQCKVADFRIIYVGLPPSDKDRKMPRDVEHAIQKLKSEARLFEADRADFGILFGHLDVFVVHGGLGTTVEALRIGKPVAVTGPLALDQRWWGKVVHDKNIGPPPAHIDKFHEVCVDFINNALDPSDPQGWQRSARQTSWGAVDDDGVSTNARCIRDMLEEGEIPALSSV</sequence>
<dbReference type="PANTHER" id="PTHR48050:SF13">
    <property type="entry name" value="STEROL 3-BETA-GLUCOSYLTRANSFERASE UGT80A2"/>
    <property type="match status" value="1"/>
</dbReference>
<name>A0A7S1AMM3_NOCSC</name>
<dbReference type="Gene3D" id="2.60.40.150">
    <property type="entry name" value="C2 domain"/>
    <property type="match status" value="1"/>
</dbReference>
<reference evidence="2" key="1">
    <citation type="submission" date="2021-01" db="EMBL/GenBank/DDBJ databases">
        <authorList>
            <person name="Corre E."/>
            <person name="Pelletier E."/>
            <person name="Niang G."/>
            <person name="Scheremetjew M."/>
            <person name="Finn R."/>
            <person name="Kale V."/>
            <person name="Holt S."/>
            <person name="Cochrane G."/>
            <person name="Meng A."/>
            <person name="Brown T."/>
            <person name="Cohen L."/>
        </authorList>
    </citation>
    <scope>NUCLEOTIDE SEQUENCE</scope>
</reference>
<organism evidence="2">
    <name type="scientific">Noctiluca scintillans</name>
    <name type="common">Sea sparkle</name>
    <name type="synonym">Red tide dinoflagellate</name>
    <dbReference type="NCBI Taxonomy" id="2966"/>
    <lineage>
        <taxon>Eukaryota</taxon>
        <taxon>Sar</taxon>
        <taxon>Alveolata</taxon>
        <taxon>Dinophyceae</taxon>
        <taxon>Noctilucales</taxon>
        <taxon>Noctilucaceae</taxon>
        <taxon>Noctiluca</taxon>
    </lineage>
</organism>
<dbReference type="AlphaFoldDB" id="A0A7S1AMM3"/>
<dbReference type="InterPro" id="IPR035892">
    <property type="entry name" value="C2_domain_sf"/>
</dbReference>
<protein>
    <recommendedName>
        <fullName evidence="1">C2 domain-containing protein</fullName>
    </recommendedName>
</protein>
<dbReference type="SUPFAM" id="SSF53756">
    <property type="entry name" value="UDP-Glycosyltransferase/glycogen phosphorylase"/>
    <property type="match status" value="1"/>
</dbReference>
<evidence type="ECO:0000313" key="2">
    <source>
        <dbReference type="EMBL" id="CAD8859359.1"/>
    </source>
</evidence>
<dbReference type="SMART" id="SM00239">
    <property type="entry name" value="C2"/>
    <property type="match status" value="1"/>
</dbReference>
<gene>
    <name evidence="2" type="ORF">NSCI0253_LOCUS33713</name>
</gene>
<dbReference type="EMBL" id="HBFQ01047367">
    <property type="protein sequence ID" value="CAD8859359.1"/>
    <property type="molecule type" value="Transcribed_RNA"/>
</dbReference>
<dbReference type="SUPFAM" id="SSF49562">
    <property type="entry name" value="C2 domain (Calcium/lipid-binding domain, CaLB)"/>
    <property type="match status" value="1"/>
</dbReference>
<accession>A0A7S1AMM3</accession>
<dbReference type="InterPro" id="IPR000008">
    <property type="entry name" value="C2_dom"/>
</dbReference>
<dbReference type="InterPro" id="IPR050426">
    <property type="entry name" value="Glycosyltransferase_28"/>
</dbReference>